<keyword evidence="3" id="KW-1185">Reference proteome</keyword>
<feature type="domain" description="AB hydrolase-1" evidence="1">
    <location>
        <begin position="7"/>
        <end position="120"/>
    </location>
</feature>
<dbReference type="InterPro" id="IPR000073">
    <property type="entry name" value="AB_hydrolase_1"/>
</dbReference>
<comment type="caution">
    <text evidence="2">The sequence shown here is derived from an EMBL/GenBank/DDBJ whole genome shotgun (WGS) entry which is preliminary data.</text>
</comment>
<dbReference type="Gene3D" id="3.40.50.1820">
    <property type="entry name" value="alpha/beta hydrolase"/>
    <property type="match status" value="1"/>
</dbReference>
<sequence>MGPDSALSVPDPTTVFDLVPAGPPTATTDLYLKTSTVFTSFATGLDADDKAMVYATQRPGAFGGLAEMSGIPAWRTIPSWYVIGTGDQIIPPDVQRAMAKRAGSKVTEFDEGHLGLMTDPTTTTRVIEQAAKASVR</sequence>
<reference evidence="2 3" key="1">
    <citation type="submission" date="2019-03" db="EMBL/GenBank/DDBJ databases">
        <title>Genomic Encyclopedia of Type Strains, Phase III (KMG-III): the genomes of soil and plant-associated and newly described type strains.</title>
        <authorList>
            <person name="Whitman W."/>
        </authorList>
    </citation>
    <scope>NUCLEOTIDE SEQUENCE [LARGE SCALE GENOMIC DNA]</scope>
    <source>
        <strain evidence="2 3">VKM Ac-2527</strain>
    </source>
</reference>
<dbReference type="GO" id="GO:0016787">
    <property type="term" value="F:hydrolase activity"/>
    <property type="evidence" value="ECO:0007669"/>
    <property type="project" value="UniProtKB-KW"/>
</dbReference>
<gene>
    <name evidence="2" type="ORF">EV643_110126</name>
</gene>
<protein>
    <submittedName>
        <fullName evidence="2">Alpha/beta hydrolase family protein</fullName>
    </submittedName>
</protein>
<dbReference type="InterPro" id="IPR052897">
    <property type="entry name" value="Sec-Metab_Biosynth_Hydrolase"/>
</dbReference>
<evidence type="ECO:0000259" key="1">
    <source>
        <dbReference type="Pfam" id="PF12697"/>
    </source>
</evidence>
<dbReference type="Pfam" id="PF12697">
    <property type="entry name" value="Abhydrolase_6"/>
    <property type="match status" value="1"/>
</dbReference>
<keyword evidence="2" id="KW-0378">Hydrolase</keyword>
<accession>A0A4R6KBW3</accession>
<dbReference type="InterPro" id="IPR029058">
    <property type="entry name" value="AB_hydrolase_fold"/>
</dbReference>
<dbReference type="Proteomes" id="UP000295388">
    <property type="component" value="Unassembled WGS sequence"/>
</dbReference>
<organism evidence="2 3">
    <name type="scientific">Kribbella caucasensis</name>
    <dbReference type="NCBI Taxonomy" id="2512215"/>
    <lineage>
        <taxon>Bacteria</taxon>
        <taxon>Bacillati</taxon>
        <taxon>Actinomycetota</taxon>
        <taxon>Actinomycetes</taxon>
        <taxon>Propionibacteriales</taxon>
        <taxon>Kribbellaceae</taxon>
        <taxon>Kribbella</taxon>
    </lineage>
</organism>
<dbReference type="SUPFAM" id="SSF53474">
    <property type="entry name" value="alpha/beta-Hydrolases"/>
    <property type="match status" value="1"/>
</dbReference>
<evidence type="ECO:0000313" key="3">
    <source>
        <dbReference type="Proteomes" id="UP000295388"/>
    </source>
</evidence>
<name>A0A4R6KBW3_9ACTN</name>
<evidence type="ECO:0000313" key="2">
    <source>
        <dbReference type="EMBL" id="TDO46743.1"/>
    </source>
</evidence>
<dbReference type="PANTHER" id="PTHR37017">
    <property type="entry name" value="AB HYDROLASE-1 DOMAIN-CONTAINING PROTEIN-RELATED"/>
    <property type="match status" value="1"/>
</dbReference>
<dbReference type="PANTHER" id="PTHR37017:SF11">
    <property type="entry name" value="ESTERASE_LIPASE_THIOESTERASE DOMAIN-CONTAINING PROTEIN"/>
    <property type="match status" value="1"/>
</dbReference>
<dbReference type="AlphaFoldDB" id="A0A4R6KBW3"/>
<proteinExistence type="predicted"/>
<dbReference type="EMBL" id="SNWQ01000010">
    <property type="protein sequence ID" value="TDO46743.1"/>
    <property type="molecule type" value="Genomic_DNA"/>
</dbReference>